<dbReference type="Pfam" id="PF01706">
    <property type="entry name" value="FliG_C"/>
    <property type="match status" value="1"/>
</dbReference>
<evidence type="ECO:0000256" key="8">
    <source>
        <dbReference type="ARBA" id="ARBA00023136"/>
    </source>
</evidence>
<comment type="subcellular location">
    <subcellularLocation>
        <location evidence="1">Bacterial flagellum basal body</location>
    </subcellularLocation>
    <subcellularLocation>
        <location evidence="2">Cell membrane</location>
        <topology evidence="2">Peripheral membrane protein</topology>
        <orientation evidence="2">Cytoplasmic side</orientation>
    </subcellularLocation>
</comment>
<keyword evidence="13" id="KW-0966">Cell projection</keyword>
<evidence type="ECO:0000259" key="11">
    <source>
        <dbReference type="Pfam" id="PF14841"/>
    </source>
</evidence>
<keyword evidence="6" id="KW-0145">Chemotaxis</keyword>
<name>A0A160VH81_9ZZZZ</name>
<dbReference type="SUPFAM" id="SSF48029">
    <property type="entry name" value="FliG"/>
    <property type="match status" value="2"/>
</dbReference>
<proteinExistence type="inferred from homology"/>
<gene>
    <name evidence="13" type="ORF">MGWOODY_Mmi2457</name>
</gene>
<evidence type="ECO:0000313" key="13">
    <source>
        <dbReference type="EMBL" id="CUV10065.1"/>
    </source>
</evidence>
<keyword evidence="13" id="KW-0969">Cilium</keyword>
<dbReference type="PANTHER" id="PTHR30534:SF0">
    <property type="entry name" value="FLAGELLAR MOTOR SWITCH PROTEIN FLIG"/>
    <property type="match status" value="1"/>
</dbReference>
<dbReference type="InterPro" id="IPR023087">
    <property type="entry name" value="Flg_Motor_Flig_C"/>
</dbReference>
<protein>
    <recommendedName>
        <fullName evidence="4">Flagellar motor switch protein FliG</fullName>
    </recommendedName>
</protein>
<keyword evidence="7" id="KW-0283">Flagellar rotation</keyword>
<feature type="domain" description="Flagellar motor switch protein FliG middle" evidence="11">
    <location>
        <begin position="95"/>
        <end position="162"/>
    </location>
</feature>
<feature type="domain" description="Flagellar motor switch protein FliG C-terminal" evidence="10">
    <location>
        <begin position="196"/>
        <end position="300"/>
    </location>
</feature>
<dbReference type="Pfam" id="PF14841">
    <property type="entry name" value="FliG_M"/>
    <property type="match status" value="1"/>
</dbReference>
<evidence type="ECO:0000256" key="5">
    <source>
        <dbReference type="ARBA" id="ARBA00022475"/>
    </source>
</evidence>
<evidence type="ECO:0000256" key="6">
    <source>
        <dbReference type="ARBA" id="ARBA00022500"/>
    </source>
</evidence>
<keyword evidence="9" id="KW-0975">Bacterial flagellum</keyword>
<evidence type="ECO:0000256" key="1">
    <source>
        <dbReference type="ARBA" id="ARBA00004117"/>
    </source>
</evidence>
<dbReference type="GO" id="GO:0003774">
    <property type="term" value="F:cytoskeletal motor activity"/>
    <property type="evidence" value="ECO:0007669"/>
    <property type="project" value="InterPro"/>
</dbReference>
<evidence type="ECO:0000259" key="12">
    <source>
        <dbReference type="Pfam" id="PF14842"/>
    </source>
</evidence>
<dbReference type="InterPro" id="IPR011002">
    <property type="entry name" value="FliG_a-hlx"/>
</dbReference>
<comment type="similarity">
    <text evidence="3">Belongs to the FliG family.</text>
</comment>
<dbReference type="AlphaFoldDB" id="A0A160VH81"/>
<feature type="domain" description="Flagellar motor switch protein FliG N-terminal" evidence="12">
    <location>
        <begin position="8"/>
        <end position="79"/>
    </location>
</feature>
<evidence type="ECO:0000259" key="10">
    <source>
        <dbReference type="Pfam" id="PF01706"/>
    </source>
</evidence>
<dbReference type="PANTHER" id="PTHR30534">
    <property type="entry name" value="FLAGELLAR MOTOR SWITCH PROTEIN FLIG"/>
    <property type="match status" value="1"/>
</dbReference>
<evidence type="ECO:0000256" key="4">
    <source>
        <dbReference type="ARBA" id="ARBA00021870"/>
    </source>
</evidence>
<dbReference type="InterPro" id="IPR032779">
    <property type="entry name" value="FliG_M"/>
</dbReference>
<dbReference type="GO" id="GO:0009425">
    <property type="term" value="C:bacterial-type flagellum basal body"/>
    <property type="evidence" value="ECO:0007669"/>
    <property type="project" value="UniProtKB-SubCell"/>
</dbReference>
<dbReference type="InterPro" id="IPR028263">
    <property type="entry name" value="FliG_N"/>
</dbReference>
<sequence>MIIDVKRLSGLQKVAILFTILGEGLSITLLKELSKTDIRKIRSVARDLDSVSFGVKKRVIEEFYYSFVSEKFQAEEGGEDEPKKPFEFLDELTDEQLISMVLPEDTKVKAIVMAQVSAEKRKQVLDRLDPEEKGRVLIEMGTLNEVPLGAIVSVASDLQEKSHFLPKTVAFSRGGGKEVAEILGEMEPDDESKYLEAISREAPALADEIKKYHLKWEDIFEYFPDNIIRDLMNSVELDLIAMGMKGMDEAVVSRVIENLPQKKQAMFEPIEGAVSKREVDNARKGIVQAAKQMEKDGAFNLEDYVGGGEMVE</sequence>
<evidence type="ECO:0000256" key="2">
    <source>
        <dbReference type="ARBA" id="ARBA00004413"/>
    </source>
</evidence>
<organism evidence="13">
    <name type="scientific">hydrothermal vent metagenome</name>
    <dbReference type="NCBI Taxonomy" id="652676"/>
    <lineage>
        <taxon>unclassified sequences</taxon>
        <taxon>metagenomes</taxon>
        <taxon>ecological metagenomes</taxon>
    </lineage>
</organism>
<dbReference type="Pfam" id="PF14842">
    <property type="entry name" value="FliG_N"/>
    <property type="match status" value="1"/>
</dbReference>
<dbReference type="PRINTS" id="PR00954">
    <property type="entry name" value="FLGMOTORFLIG"/>
</dbReference>
<dbReference type="Gene3D" id="1.10.220.30">
    <property type="match status" value="3"/>
</dbReference>
<evidence type="ECO:0000256" key="7">
    <source>
        <dbReference type="ARBA" id="ARBA00022779"/>
    </source>
</evidence>
<keyword evidence="13" id="KW-0282">Flagellum</keyword>
<keyword evidence="8" id="KW-0472">Membrane</keyword>
<keyword evidence="5" id="KW-1003">Cell membrane</keyword>
<dbReference type="GO" id="GO:0071973">
    <property type="term" value="P:bacterial-type flagellum-dependent cell motility"/>
    <property type="evidence" value="ECO:0007669"/>
    <property type="project" value="InterPro"/>
</dbReference>
<evidence type="ECO:0000256" key="3">
    <source>
        <dbReference type="ARBA" id="ARBA00010299"/>
    </source>
</evidence>
<dbReference type="GO" id="GO:0006935">
    <property type="term" value="P:chemotaxis"/>
    <property type="evidence" value="ECO:0007669"/>
    <property type="project" value="UniProtKB-KW"/>
</dbReference>
<dbReference type="EMBL" id="FAXC01000350">
    <property type="protein sequence ID" value="CUV10065.1"/>
    <property type="molecule type" value="Genomic_DNA"/>
</dbReference>
<evidence type="ECO:0000256" key="9">
    <source>
        <dbReference type="ARBA" id="ARBA00023143"/>
    </source>
</evidence>
<reference evidence="13" key="1">
    <citation type="submission" date="2015-10" db="EMBL/GenBank/DDBJ databases">
        <authorList>
            <person name="Gilbert D.G."/>
        </authorList>
    </citation>
    <scope>NUCLEOTIDE SEQUENCE</scope>
</reference>
<dbReference type="InterPro" id="IPR000090">
    <property type="entry name" value="Flg_Motor_Flig"/>
</dbReference>
<dbReference type="GO" id="GO:0005886">
    <property type="term" value="C:plasma membrane"/>
    <property type="evidence" value="ECO:0007669"/>
    <property type="project" value="UniProtKB-SubCell"/>
</dbReference>
<accession>A0A160VH81</accession>